<dbReference type="PANTHER" id="PTHR30244">
    <property type="entry name" value="TRANSAMINASE"/>
    <property type="match status" value="1"/>
</dbReference>
<keyword evidence="5" id="KW-0808">Transferase</keyword>
<keyword evidence="5" id="KW-0032">Aminotransferase</keyword>
<dbReference type="Gene3D" id="3.90.1150.10">
    <property type="entry name" value="Aspartate Aminotransferase, domain 1"/>
    <property type="match status" value="1"/>
</dbReference>
<comment type="similarity">
    <text evidence="1 4">Belongs to the DegT/DnrJ/EryC1 family.</text>
</comment>
<dbReference type="Pfam" id="PF01041">
    <property type="entry name" value="DegT_DnrJ_EryC1"/>
    <property type="match status" value="1"/>
</dbReference>
<accession>A0A7T0BX81</accession>
<dbReference type="EMBL" id="CP048685">
    <property type="protein sequence ID" value="QPJ62167.1"/>
    <property type="molecule type" value="Genomic_DNA"/>
</dbReference>
<evidence type="ECO:0000313" key="6">
    <source>
        <dbReference type="Proteomes" id="UP000594688"/>
    </source>
</evidence>
<dbReference type="InterPro" id="IPR000653">
    <property type="entry name" value="DegT/StrS_aminotransferase"/>
</dbReference>
<keyword evidence="3 4" id="KW-0663">Pyridoxal phosphate</keyword>
<dbReference type="KEGG" id="nli:G3M70_09905"/>
<feature type="modified residue" description="N6-(pyridoxal phosphate)lysine" evidence="3">
    <location>
        <position position="204"/>
    </location>
</feature>
<sequence>MDQVNNQEATQQLALNGGTPVRPKLLPYGRQFIDDEDIESVNAVLRSSHLTTGPKVAEFEARFAEEVGARHAIVVSSGTAALHSATIAGGIAPGDEVITTPITFVATANCVRFQGGTVVFADIEPDTLNIDPNCVEAAITEKTKGIIAVDYAGHPCDMERLEAIADKHNLLLIEDSAHALGATLNNRKVGAMGKLTAFSLHPVKHITTGEGGMVTTDDAELAAKVRQARNHGLTTDHRQRDKSNDWHYDVVELGMNYRLTDFHCALGISQVDKLSKMLQRRRDIANAYNAAFKDLEELELPVTRPGANPSWHLYVIRLNLDKLNVDREVIFKALRAENIGVNVHYIPIPWFTYYQNLGYPKHDWPVAESSYQRILSLPIWPGMTDEDVHDVVVAIYKVIDAYRT</sequence>
<evidence type="ECO:0000256" key="4">
    <source>
        <dbReference type="RuleBase" id="RU004508"/>
    </source>
</evidence>
<evidence type="ECO:0000256" key="2">
    <source>
        <dbReference type="PIRSR" id="PIRSR000390-1"/>
    </source>
</evidence>
<dbReference type="InterPro" id="IPR015422">
    <property type="entry name" value="PyrdxlP-dep_Trfase_small"/>
</dbReference>
<dbReference type="GO" id="GO:0000271">
    <property type="term" value="P:polysaccharide biosynthetic process"/>
    <property type="evidence" value="ECO:0007669"/>
    <property type="project" value="TreeGrafter"/>
</dbReference>
<evidence type="ECO:0000256" key="1">
    <source>
        <dbReference type="ARBA" id="ARBA00037999"/>
    </source>
</evidence>
<organism evidence="5 6">
    <name type="scientific">Candidatus Nitronauta litoralis</name>
    <dbReference type="NCBI Taxonomy" id="2705533"/>
    <lineage>
        <taxon>Bacteria</taxon>
        <taxon>Pseudomonadati</taxon>
        <taxon>Nitrospinota/Tectimicrobiota group</taxon>
        <taxon>Nitrospinota</taxon>
        <taxon>Nitrospinia</taxon>
        <taxon>Nitrospinales</taxon>
        <taxon>Nitrospinaceae</taxon>
        <taxon>Candidatus Nitronauta</taxon>
    </lineage>
</organism>
<gene>
    <name evidence="5" type="primary">pseC</name>
    <name evidence="5" type="ORF">G3M70_09905</name>
</gene>
<evidence type="ECO:0000313" key="5">
    <source>
        <dbReference type="EMBL" id="QPJ62167.1"/>
    </source>
</evidence>
<dbReference type="InterPro" id="IPR015421">
    <property type="entry name" value="PyrdxlP-dep_Trfase_major"/>
</dbReference>
<dbReference type="PANTHER" id="PTHR30244:SF34">
    <property type="entry name" value="DTDP-4-AMINO-4,6-DIDEOXYGALACTOSE TRANSAMINASE"/>
    <property type="match status" value="1"/>
</dbReference>
<feature type="active site" description="Proton acceptor" evidence="2">
    <location>
        <position position="204"/>
    </location>
</feature>
<dbReference type="PIRSF" id="PIRSF000390">
    <property type="entry name" value="PLP_StrS"/>
    <property type="match status" value="1"/>
</dbReference>
<dbReference type="GO" id="GO:0030170">
    <property type="term" value="F:pyridoxal phosphate binding"/>
    <property type="evidence" value="ECO:0007669"/>
    <property type="project" value="TreeGrafter"/>
</dbReference>
<protein>
    <submittedName>
        <fullName evidence="5">UDP-4-amino-4, 6-dideoxy-N-acetyl-beta-L-altrosamine transaminase</fullName>
        <ecNumber evidence="5">2.6.1.92</ecNumber>
    </submittedName>
</protein>
<dbReference type="InterPro" id="IPR015424">
    <property type="entry name" value="PyrdxlP-dep_Trfase"/>
</dbReference>
<reference evidence="5 6" key="1">
    <citation type="submission" date="2020-02" db="EMBL/GenBank/DDBJ databases">
        <title>Genomic and physiological characterization of two novel Nitrospinaceae genera.</title>
        <authorList>
            <person name="Mueller A.J."/>
            <person name="Jung M.-Y."/>
            <person name="Strachan C.R."/>
            <person name="Herbold C.W."/>
            <person name="Kirkegaard R.H."/>
            <person name="Daims H."/>
        </authorList>
    </citation>
    <scope>NUCLEOTIDE SEQUENCE [LARGE SCALE GENOMIC DNA]</scope>
    <source>
        <strain evidence="5">EB</strain>
    </source>
</reference>
<dbReference type="NCBIfam" id="TIGR03588">
    <property type="entry name" value="PseC"/>
    <property type="match status" value="1"/>
</dbReference>
<dbReference type="EC" id="2.6.1.92" evidence="5"/>
<dbReference type="SUPFAM" id="SSF53383">
    <property type="entry name" value="PLP-dependent transferases"/>
    <property type="match status" value="1"/>
</dbReference>
<dbReference type="Gene3D" id="3.40.640.10">
    <property type="entry name" value="Type I PLP-dependent aspartate aminotransferase-like (Major domain)"/>
    <property type="match status" value="1"/>
</dbReference>
<evidence type="ECO:0000256" key="3">
    <source>
        <dbReference type="PIRSR" id="PIRSR000390-2"/>
    </source>
</evidence>
<dbReference type="AlphaFoldDB" id="A0A7T0BX81"/>
<dbReference type="GO" id="GO:0008483">
    <property type="term" value="F:transaminase activity"/>
    <property type="evidence" value="ECO:0007669"/>
    <property type="project" value="UniProtKB-KW"/>
</dbReference>
<dbReference type="Proteomes" id="UP000594688">
    <property type="component" value="Chromosome"/>
</dbReference>
<dbReference type="InterPro" id="IPR020026">
    <property type="entry name" value="PseC"/>
</dbReference>
<proteinExistence type="inferred from homology"/>
<name>A0A7T0BX81_9BACT</name>
<dbReference type="CDD" id="cd00616">
    <property type="entry name" value="AHBA_syn"/>
    <property type="match status" value="1"/>
</dbReference>